<dbReference type="Proteomes" id="UP000261480">
    <property type="component" value="Unplaced"/>
</dbReference>
<feature type="region of interest" description="Disordered" evidence="1">
    <location>
        <begin position="1"/>
        <end position="28"/>
    </location>
</feature>
<reference evidence="2" key="1">
    <citation type="submission" date="2025-08" db="UniProtKB">
        <authorList>
            <consortium name="Ensembl"/>
        </authorList>
    </citation>
    <scope>IDENTIFICATION</scope>
</reference>
<evidence type="ECO:0000256" key="1">
    <source>
        <dbReference type="SAM" id="MobiDB-lite"/>
    </source>
</evidence>
<proteinExistence type="predicted"/>
<feature type="compositionally biased region" description="Pro residues" evidence="1">
    <location>
        <begin position="10"/>
        <end position="23"/>
    </location>
</feature>
<accession>A0A3B3YL66</accession>
<feature type="region of interest" description="Disordered" evidence="1">
    <location>
        <begin position="40"/>
        <end position="118"/>
    </location>
</feature>
<evidence type="ECO:0000313" key="2">
    <source>
        <dbReference type="Ensembl" id="ENSPMEP00000028114.1"/>
    </source>
</evidence>
<dbReference type="Ensembl" id="ENSPMET00000017967.1">
    <property type="protein sequence ID" value="ENSPMEP00000028114.1"/>
    <property type="gene ID" value="ENSPMEG00000012989.1"/>
</dbReference>
<dbReference type="AlphaFoldDB" id="A0A3B3YL66"/>
<keyword evidence="3" id="KW-1185">Reference proteome</keyword>
<evidence type="ECO:0000313" key="3">
    <source>
        <dbReference type="Proteomes" id="UP000261480"/>
    </source>
</evidence>
<name>A0A3B3YL66_9TELE</name>
<sequence>MRRLRRAPPRFTPPAPPARPTPPGWSAIGAPACLLMRAVSNRPPTQPSRMTRPWTWSRLRGSRRARSAASCSPKPRPWSWRGASASSATCPGRRGSSWPGSSASLRPRRSGSRTTATR</sequence>
<organism evidence="2 3">
    <name type="scientific">Poecilia mexicana</name>
    <dbReference type="NCBI Taxonomy" id="48701"/>
    <lineage>
        <taxon>Eukaryota</taxon>
        <taxon>Metazoa</taxon>
        <taxon>Chordata</taxon>
        <taxon>Craniata</taxon>
        <taxon>Vertebrata</taxon>
        <taxon>Euteleostomi</taxon>
        <taxon>Actinopterygii</taxon>
        <taxon>Neopterygii</taxon>
        <taxon>Teleostei</taxon>
        <taxon>Neoteleostei</taxon>
        <taxon>Acanthomorphata</taxon>
        <taxon>Ovalentaria</taxon>
        <taxon>Atherinomorphae</taxon>
        <taxon>Cyprinodontiformes</taxon>
        <taxon>Poeciliidae</taxon>
        <taxon>Poeciliinae</taxon>
        <taxon>Poecilia</taxon>
    </lineage>
</organism>
<feature type="compositionally biased region" description="Low complexity" evidence="1">
    <location>
        <begin position="91"/>
        <end position="105"/>
    </location>
</feature>
<reference evidence="2" key="2">
    <citation type="submission" date="2025-09" db="UniProtKB">
        <authorList>
            <consortium name="Ensembl"/>
        </authorList>
    </citation>
    <scope>IDENTIFICATION</scope>
</reference>
<protein>
    <submittedName>
        <fullName evidence="2">Uncharacterized protein</fullName>
    </submittedName>
</protein>